<feature type="compositionally biased region" description="Basic and acidic residues" evidence="1">
    <location>
        <begin position="12"/>
        <end position="25"/>
    </location>
</feature>
<gene>
    <name evidence="2" type="ORF">N338_13301</name>
</gene>
<evidence type="ECO:0000313" key="3">
    <source>
        <dbReference type="Proteomes" id="UP000053854"/>
    </source>
</evidence>
<dbReference type="AlphaFoldDB" id="A0A094KH35"/>
<sequence length="164" mass="17582">NTLLQHLTSRLAKRERPSNGEDKESYSPVSQQGLNSPPPASSEEWIPPSANKTLKPTVSLNLKRVMWAADFCAGRTPTSESKENGENDGCSRNERLNPGNATGILTTPGPAGVTKALVLNDTVMETCSPSEGKNLLSDANSSGGVWEGAMGWSPELLFHSRTLF</sequence>
<feature type="non-terminal residue" evidence="2">
    <location>
        <position position="164"/>
    </location>
</feature>
<evidence type="ECO:0000256" key="1">
    <source>
        <dbReference type="SAM" id="MobiDB-lite"/>
    </source>
</evidence>
<feature type="compositionally biased region" description="Basic and acidic residues" evidence="1">
    <location>
        <begin position="80"/>
        <end position="95"/>
    </location>
</feature>
<evidence type="ECO:0000313" key="2">
    <source>
        <dbReference type="EMBL" id="KFZ56737.1"/>
    </source>
</evidence>
<dbReference type="Proteomes" id="UP000053854">
    <property type="component" value="Unassembled WGS sequence"/>
</dbReference>
<organism evidence="2 3">
    <name type="scientific">Podiceps cristatus</name>
    <name type="common">Great crested grebe</name>
    <dbReference type="NCBI Taxonomy" id="345573"/>
    <lineage>
        <taxon>Eukaryota</taxon>
        <taxon>Metazoa</taxon>
        <taxon>Chordata</taxon>
        <taxon>Craniata</taxon>
        <taxon>Vertebrata</taxon>
        <taxon>Euteleostomi</taxon>
        <taxon>Archelosauria</taxon>
        <taxon>Archosauria</taxon>
        <taxon>Dinosauria</taxon>
        <taxon>Saurischia</taxon>
        <taxon>Theropoda</taxon>
        <taxon>Coelurosauria</taxon>
        <taxon>Aves</taxon>
        <taxon>Neognathae</taxon>
        <taxon>Neoaves</taxon>
        <taxon>Mirandornithes</taxon>
        <taxon>Podicipediformes</taxon>
        <taxon>Podicipedidae</taxon>
        <taxon>Podiceps</taxon>
    </lineage>
</organism>
<accession>A0A094KH35</accession>
<feature type="region of interest" description="Disordered" evidence="1">
    <location>
        <begin position="1"/>
        <end position="53"/>
    </location>
</feature>
<protein>
    <submittedName>
        <fullName evidence="2">Uncharacterized protein</fullName>
    </submittedName>
</protein>
<proteinExistence type="predicted"/>
<name>A0A094KH35_PODCR</name>
<dbReference type="OrthoDB" id="9948238at2759"/>
<reference evidence="2 3" key="1">
    <citation type="submission" date="2014-04" db="EMBL/GenBank/DDBJ databases">
        <title>Genome evolution of avian class.</title>
        <authorList>
            <person name="Zhang G."/>
            <person name="Li C."/>
        </authorList>
    </citation>
    <scope>NUCLEOTIDE SEQUENCE [LARGE SCALE GENOMIC DNA]</scope>
    <source>
        <strain evidence="2">BGI_N338</strain>
    </source>
</reference>
<feature type="region of interest" description="Disordered" evidence="1">
    <location>
        <begin position="73"/>
        <end position="108"/>
    </location>
</feature>
<keyword evidence="3" id="KW-1185">Reference proteome</keyword>
<dbReference type="EMBL" id="KL254601">
    <property type="protein sequence ID" value="KFZ56737.1"/>
    <property type="molecule type" value="Genomic_DNA"/>
</dbReference>
<feature type="non-terminal residue" evidence="2">
    <location>
        <position position="1"/>
    </location>
</feature>